<gene>
    <name evidence="1" type="primary">ARHGEF17_1</name>
    <name evidence="1" type="ORF">K3G42_002523</name>
</gene>
<accession>A0ACB8FEX6</accession>
<comment type="caution">
    <text evidence="1">The sequence shown here is derived from an EMBL/GenBank/DDBJ whole genome shotgun (WGS) entry which is preliminary data.</text>
</comment>
<protein>
    <submittedName>
        <fullName evidence="1">Rho guanine nucleotide exchange factor (GEF) 17</fullName>
    </submittedName>
</protein>
<sequence length="286" mass="33047">MGKGYMKPLKQPENSVLCDPSLVDEIFDQIPELLEHHEEFLEQISECVQNWHEKQKVGDILVQSFSKEILVNIYSAYIDNFLNAKDAVRIAKEARPAFMKFLEQNMRENREKQALSDLLIKPVQRIPRYELLVKELPVNANIDQISDIYCKTVMSDVGFYEPSSSSGWEIGREDLLKHTPEEHPDHPFLIEAQRSIKQVAESINKGMRSAEEVERNARIVQEIESHIEGMEDLQAPLRRFLRQEMVVEMKAIGGKKDRSLFLFTDLLVCTTLKRKSGSLRRSSMSL</sequence>
<dbReference type="Proteomes" id="UP000827872">
    <property type="component" value="Linkage Group LG04"/>
</dbReference>
<keyword evidence="2" id="KW-1185">Reference proteome</keyword>
<organism evidence="1 2">
    <name type="scientific">Sphaerodactylus townsendi</name>
    <dbReference type="NCBI Taxonomy" id="933632"/>
    <lineage>
        <taxon>Eukaryota</taxon>
        <taxon>Metazoa</taxon>
        <taxon>Chordata</taxon>
        <taxon>Craniata</taxon>
        <taxon>Vertebrata</taxon>
        <taxon>Euteleostomi</taxon>
        <taxon>Lepidosauria</taxon>
        <taxon>Squamata</taxon>
        <taxon>Bifurcata</taxon>
        <taxon>Gekkota</taxon>
        <taxon>Sphaerodactylidae</taxon>
        <taxon>Sphaerodactylus</taxon>
    </lineage>
</organism>
<dbReference type="EMBL" id="CM037617">
    <property type="protein sequence ID" value="KAH8004058.1"/>
    <property type="molecule type" value="Genomic_DNA"/>
</dbReference>
<name>A0ACB8FEX6_9SAUR</name>
<evidence type="ECO:0000313" key="2">
    <source>
        <dbReference type="Proteomes" id="UP000827872"/>
    </source>
</evidence>
<evidence type="ECO:0000313" key="1">
    <source>
        <dbReference type="EMBL" id="KAH8004058.1"/>
    </source>
</evidence>
<reference evidence="1" key="1">
    <citation type="submission" date="2021-08" db="EMBL/GenBank/DDBJ databases">
        <title>The first chromosome-level gecko genome reveals the dynamic sex chromosomes of Neotropical dwarf geckos (Sphaerodactylidae: Sphaerodactylus).</title>
        <authorList>
            <person name="Pinto B.J."/>
            <person name="Keating S.E."/>
            <person name="Gamble T."/>
        </authorList>
    </citation>
    <scope>NUCLEOTIDE SEQUENCE</scope>
    <source>
        <strain evidence="1">TG3544</strain>
    </source>
</reference>
<proteinExistence type="predicted"/>